<reference evidence="1" key="1">
    <citation type="submission" date="2021-02" db="EMBL/GenBank/DDBJ databases">
        <authorList>
            <person name="Dougan E. K."/>
            <person name="Rhodes N."/>
            <person name="Thang M."/>
            <person name="Chan C."/>
        </authorList>
    </citation>
    <scope>NUCLEOTIDE SEQUENCE</scope>
</reference>
<proteinExistence type="predicted"/>
<organism evidence="1 2">
    <name type="scientific">Symbiodinium pilosum</name>
    <name type="common">Dinoflagellate</name>
    <dbReference type="NCBI Taxonomy" id="2952"/>
    <lineage>
        <taxon>Eukaryota</taxon>
        <taxon>Sar</taxon>
        <taxon>Alveolata</taxon>
        <taxon>Dinophyceae</taxon>
        <taxon>Suessiales</taxon>
        <taxon>Symbiodiniaceae</taxon>
        <taxon>Symbiodinium</taxon>
    </lineage>
</organism>
<evidence type="ECO:0000313" key="1">
    <source>
        <dbReference type="EMBL" id="CAE7571565.1"/>
    </source>
</evidence>
<sequence length="124" mass="13818">MATMSCLKNPPVDVVGFDGKFYILQLSIPASAFKSCEDYSVTWPLEATSPVRYWHVAPKPQVADDEEGVQLGFKLILKQATHASILHAKLDVDLGASSTVAEVEKRYRQMEPLGRMYQVCVCVR</sequence>
<protein>
    <submittedName>
        <fullName evidence="1">Uncharacterized protein</fullName>
    </submittedName>
</protein>
<keyword evidence="2" id="KW-1185">Reference proteome</keyword>
<evidence type="ECO:0000313" key="2">
    <source>
        <dbReference type="Proteomes" id="UP000649617"/>
    </source>
</evidence>
<dbReference type="EMBL" id="CAJNIZ010037502">
    <property type="protein sequence ID" value="CAE7571565.1"/>
    <property type="molecule type" value="Genomic_DNA"/>
</dbReference>
<accession>A0A812UI17</accession>
<gene>
    <name evidence="1" type="ORF">SPIL2461_LOCUS15388</name>
</gene>
<comment type="caution">
    <text evidence="1">The sequence shown here is derived from an EMBL/GenBank/DDBJ whole genome shotgun (WGS) entry which is preliminary data.</text>
</comment>
<dbReference type="Proteomes" id="UP000649617">
    <property type="component" value="Unassembled WGS sequence"/>
</dbReference>
<name>A0A812UI17_SYMPI</name>
<dbReference type="AlphaFoldDB" id="A0A812UI17"/>